<dbReference type="GO" id="GO:0005737">
    <property type="term" value="C:cytoplasm"/>
    <property type="evidence" value="ECO:0007669"/>
    <property type="project" value="UniProtKB-SubCell"/>
</dbReference>
<dbReference type="GO" id="GO:0051539">
    <property type="term" value="F:4 iron, 4 sulfur cluster binding"/>
    <property type="evidence" value="ECO:0007669"/>
    <property type="project" value="UniProtKB-UniRule"/>
</dbReference>
<dbReference type="InterPro" id="IPR006638">
    <property type="entry name" value="Elp3/MiaA/NifB-like_rSAM"/>
</dbReference>
<evidence type="ECO:0000256" key="9">
    <source>
        <dbReference type="HAMAP-Rule" id="MF_00206"/>
    </source>
</evidence>
<dbReference type="AlphaFoldDB" id="A0A7V3ZVA3"/>
<sequence>MNSYLAKLSSLPGGKEYVFLKEILKKYNLHTVCESAKCPNLGECFQRKSLTFMILGEICTRNCLFCGVKKGFPQKVSADEPERVAKAVKELSLSYCVITSVTRDDLKDYGASIFAKTIEKIREISMPTVIEVLIPDFMGDIEALKLVVSKKPDVLTHNIETTKRLTKIVRDKKADYFRSLWILKKTKELNKEIIVKSGFMVGLGEEEQEIYETLKDLKEHKVDIVTIGQYLMPTKNSYPVKKYYQKEAFEKFVDFGRNIGIKKVIAGIKVRSSYLAQVNFS</sequence>
<evidence type="ECO:0000256" key="5">
    <source>
        <dbReference type="ARBA" id="ARBA00022723"/>
    </source>
</evidence>
<dbReference type="HAMAP" id="MF_00206">
    <property type="entry name" value="Lipoyl_synth"/>
    <property type="match status" value="1"/>
</dbReference>
<dbReference type="SMART" id="SM00729">
    <property type="entry name" value="Elp3"/>
    <property type="match status" value="1"/>
</dbReference>
<keyword evidence="6 9" id="KW-0408">Iron</keyword>
<evidence type="ECO:0000256" key="3">
    <source>
        <dbReference type="ARBA" id="ARBA00022679"/>
    </source>
</evidence>
<evidence type="ECO:0000256" key="8">
    <source>
        <dbReference type="ARBA" id="ARBA00047326"/>
    </source>
</evidence>
<dbReference type="InterPro" id="IPR058240">
    <property type="entry name" value="rSAM_sf"/>
</dbReference>
<keyword evidence="7 9" id="KW-0411">Iron-sulfur</keyword>
<dbReference type="PIRSF" id="PIRSF005963">
    <property type="entry name" value="Lipoyl_synth"/>
    <property type="match status" value="1"/>
</dbReference>
<keyword evidence="4 9" id="KW-0949">S-adenosyl-L-methionine</keyword>
<keyword evidence="3 9" id="KW-0808">Transferase</keyword>
<dbReference type="NCBIfam" id="NF004019">
    <property type="entry name" value="PRK05481.1"/>
    <property type="match status" value="1"/>
</dbReference>
<comment type="similarity">
    <text evidence="9">Belongs to the radical SAM superfamily. Lipoyl synthase family.</text>
</comment>
<dbReference type="GO" id="GO:0046872">
    <property type="term" value="F:metal ion binding"/>
    <property type="evidence" value="ECO:0007669"/>
    <property type="project" value="UniProtKB-KW"/>
</dbReference>
<feature type="binding site" evidence="9">
    <location>
        <position position="63"/>
    </location>
    <ligand>
        <name>[4Fe-4S] cluster</name>
        <dbReference type="ChEBI" id="CHEBI:49883"/>
        <label>2</label>
        <note>4Fe-4S-S-AdoMet</note>
    </ligand>
</feature>
<comment type="subcellular location">
    <subcellularLocation>
        <location evidence="9">Cytoplasm</location>
    </subcellularLocation>
</comment>
<name>A0A7V3ZVA3_UNCW3</name>
<comment type="function">
    <text evidence="9">Catalyzes the radical-mediated insertion of two sulfur atoms into the C-6 and C-8 positions of the octanoyl moiety bound to the lipoyl domains of lipoate-dependent enzymes, thereby converting the octanoylated domains into lipoylated derivatives.</text>
</comment>
<dbReference type="EC" id="2.8.1.8" evidence="9"/>
<evidence type="ECO:0000256" key="1">
    <source>
        <dbReference type="ARBA" id="ARBA00022485"/>
    </source>
</evidence>
<dbReference type="Gene3D" id="3.20.20.70">
    <property type="entry name" value="Aldolase class I"/>
    <property type="match status" value="1"/>
</dbReference>
<accession>A0A7V3ZVA3</accession>
<dbReference type="FunFam" id="3.20.20.70:FF:000040">
    <property type="entry name" value="Lipoyl synthase"/>
    <property type="match status" value="1"/>
</dbReference>
<dbReference type="SFLD" id="SFLDS00029">
    <property type="entry name" value="Radical_SAM"/>
    <property type="match status" value="1"/>
</dbReference>
<comment type="catalytic activity">
    <reaction evidence="8 9">
        <text>[[Fe-S] cluster scaffold protein carrying a second [4Fe-4S](2+) cluster] + N(6)-octanoyl-L-lysyl-[protein] + 2 oxidized [2Fe-2S]-[ferredoxin] + 2 S-adenosyl-L-methionine + 4 H(+) = [[Fe-S] cluster scaffold protein] + N(6)-[(R)-dihydrolipoyl]-L-lysyl-[protein] + 4 Fe(3+) + 2 hydrogen sulfide + 2 5'-deoxyadenosine + 2 L-methionine + 2 reduced [2Fe-2S]-[ferredoxin]</text>
        <dbReference type="Rhea" id="RHEA:16585"/>
        <dbReference type="Rhea" id="RHEA-COMP:9928"/>
        <dbReference type="Rhea" id="RHEA-COMP:10000"/>
        <dbReference type="Rhea" id="RHEA-COMP:10001"/>
        <dbReference type="Rhea" id="RHEA-COMP:10475"/>
        <dbReference type="Rhea" id="RHEA-COMP:14568"/>
        <dbReference type="Rhea" id="RHEA-COMP:14569"/>
        <dbReference type="ChEBI" id="CHEBI:15378"/>
        <dbReference type="ChEBI" id="CHEBI:17319"/>
        <dbReference type="ChEBI" id="CHEBI:29034"/>
        <dbReference type="ChEBI" id="CHEBI:29919"/>
        <dbReference type="ChEBI" id="CHEBI:33722"/>
        <dbReference type="ChEBI" id="CHEBI:33737"/>
        <dbReference type="ChEBI" id="CHEBI:33738"/>
        <dbReference type="ChEBI" id="CHEBI:57844"/>
        <dbReference type="ChEBI" id="CHEBI:59789"/>
        <dbReference type="ChEBI" id="CHEBI:78809"/>
        <dbReference type="ChEBI" id="CHEBI:83100"/>
        <dbReference type="EC" id="2.8.1.8"/>
    </reaction>
</comment>
<feature type="binding site" evidence="9">
    <location>
        <position position="273"/>
    </location>
    <ligand>
        <name>[4Fe-4S] cluster</name>
        <dbReference type="ChEBI" id="CHEBI:49883"/>
        <label>1</label>
    </ligand>
</feature>
<dbReference type="NCBIfam" id="NF009544">
    <property type="entry name" value="PRK12928.1"/>
    <property type="match status" value="1"/>
</dbReference>
<dbReference type="Pfam" id="PF04055">
    <property type="entry name" value="Radical_SAM"/>
    <property type="match status" value="1"/>
</dbReference>
<feature type="binding site" evidence="9">
    <location>
        <position position="44"/>
    </location>
    <ligand>
        <name>[4Fe-4S] cluster</name>
        <dbReference type="ChEBI" id="CHEBI:49883"/>
        <label>1</label>
    </ligand>
</feature>
<keyword evidence="5 9" id="KW-0479">Metal-binding</keyword>
<dbReference type="PANTHER" id="PTHR10949">
    <property type="entry name" value="LIPOYL SYNTHASE"/>
    <property type="match status" value="1"/>
</dbReference>
<dbReference type="NCBIfam" id="TIGR00510">
    <property type="entry name" value="lipA"/>
    <property type="match status" value="1"/>
</dbReference>
<proteinExistence type="inferred from homology"/>
<evidence type="ECO:0000256" key="2">
    <source>
        <dbReference type="ARBA" id="ARBA00022490"/>
    </source>
</evidence>
<evidence type="ECO:0000256" key="4">
    <source>
        <dbReference type="ARBA" id="ARBA00022691"/>
    </source>
</evidence>
<comment type="cofactor">
    <cofactor evidence="9">
        <name>[4Fe-4S] cluster</name>
        <dbReference type="ChEBI" id="CHEBI:49883"/>
    </cofactor>
    <text evidence="9">Binds 2 [4Fe-4S] clusters per subunit. One cluster is coordinated with 3 cysteines and an exchangeable S-adenosyl-L-methionine.</text>
</comment>
<evidence type="ECO:0000256" key="6">
    <source>
        <dbReference type="ARBA" id="ARBA00023004"/>
    </source>
</evidence>
<dbReference type="EMBL" id="DTDR01000101">
    <property type="protein sequence ID" value="HGK63732.1"/>
    <property type="molecule type" value="Genomic_DNA"/>
</dbReference>
<feature type="binding site" evidence="9">
    <location>
        <position position="59"/>
    </location>
    <ligand>
        <name>[4Fe-4S] cluster</name>
        <dbReference type="ChEBI" id="CHEBI:49883"/>
        <label>2</label>
        <note>4Fe-4S-S-AdoMet</note>
    </ligand>
</feature>
<dbReference type="GO" id="GO:0016992">
    <property type="term" value="F:lipoate synthase activity"/>
    <property type="evidence" value="ECO:0007669"/>
    <property type="project" value="UniProtKB-UniRule"/>
</dbReference>
<dbReference type="InterPro" id="IPR007197">
    <property type="entry name" value="rSAM"/>
</dbReference>
<comment type="caution">
    <text evidence="11">The sequence shown here is derived from an EMBL/GenBank/DDBJ whole genome shotgun (WGS) entry which is preliminary data.</text>
</comment>
<evidence type="ECO:0000313" key="11">
    <source>
        <dbReference type="EMBL" id="HGK63732.1"/>
    </source>
</evidence>
<keyword evidence="2 9" id="KW-0963">Cytoplasm</keyword>
<reference evidence="11" key="1">
    <citation type="journal article" date="2020" name="mSystems">
        <title>Genome- and Community-Level Interaction Insights into Carbon Utilization and Element Cycling Functions of Hydrothermarchaeota in Hydrothermal Sediment.</title>
        <authorList>
            <person name="Zhou Z."/>
            <person name="Liu Y."/>
            <person name="Xu W."/>
            <person name="Pan J."/>
            <person name="Luo Z.H."/>
            <person name="Li M."/>
        </authorList>
    </citation>
    <scope>NUCLEOTIDE SEQUENCE [LARGE SCALE GENOMIC DNA]</scope>
    <source>
        <strain evidence="11">SpSt-697</strain>
    </source>
</reference>
<protein>
    <recommendedName>
        <fullName evidence="9">Lipoyl synthase</fullName>
        <ecNumber evidence="9">2.8.1.8</ecNumber>
    </recommendedName>
    <alternativeName>
        <fullName evidence="9">Lip-syn</fullName>
        <shortName evidence="9">LS</shortName>
    </alternativeName>
    <alternativeName>
        <fullName evidence="9">Lipoate synthase</fullName>
    </alternativeName>
    <alternativeName>
        <fullName evidence="9">Lipoic acid synthase</fullName>
    </alternativeName>
    <alternativeName>
        <fullName evidence="9">Sulfur insertion protein LipA</fullName>
    </alternativeName>
</protein>
<dbReference type="UniPathway" id="UPA00538">
    <property type="reaction ID" value="UER00593"/>
</dbReference>
<gene>
    <name evidence="9 11" type="primary">lipA</name>
    <name evidence="11" type="ORF">ENU74_03980</name>
</gene>
<dbReference type="InterPro" id="IPR013785">
    <property type="entry name" value="Aldolase_TIM"/>
</dbReference>
<dbReference type="PROSITE" id="PS51918">
    <property type="entry name" value="RADICAL_SAM"/>
    <property type="match status" value="1"/>
</dbReference>
<feature type="binding site" evidence="9">
    <location>
        <position position="33"/>
    </location>
    <ligand>
        <name>[4Fe-4S] cluster</name>
        <dbReference type="ChEBI" id="CHEBI:49883"/>
        <label>1</label>
    </ligand>
</feature>
<organism evidence="11">
    <name type="scientific">candidate division WOR-3 bacterium</name>
    <dbReference type="NCBI Taxonomy" id="2052148"/>
    <lineage>
        <taxon>Bacteria</taxon>
        <taxon>Bacteria division WOR-3</taxon>
    </lineage>
</organism>
<comment type="pathway">
    <text evidence="9">Protein modification; protein lipoylation via endogenous pathway; protein N(6)-(lipoyl)lysine from octanoyl-[acyl-carrier-protein]: step 2/2.</text>
</comment>
<dbReference type="SUPFAM" id="SSF102114">
    <property type="entry name" value="Radical SAM enzymes"/>
    <property type="match status" value="1"/>
</dbReference>
<dbReference type="GO" id="GO:0009249">
    <property type="term" value="P:protein lipoylation"/>
    <property type="evidence" value="ECO:0007669"/>
    <property type="project" value="UniProtKB-UniRule"/>
</dbReference>
<dbReference type="PANTHER" id="PTHR10949:SF0">
    <property type="entry name" value="LIPOYL SYNTHASE, MITOCHONDRIAL"/>
    <property type="match status" value="1"/>
</dbReference>
<feature type="binding site" evidence="9">
    <location>
        <position position="38"/>
    </location>
    <ligand>
        <name>[4Fe-4S] cluster</name>
        <dbReference type="ChEBI" id="CHEBI:49883"/>
        <label>1</label>
    </ligand>
</feature>
<feature type="domain" description="Radical SAM core" evidence="10">
    <location>
        <begin position="45"/>
        <end position="262"/>
    </location>
</feature>
<evidence type="ECO:0000256" key="7">
    <source>
        <dbReference type="ARBA" id="ARBA00023014"/>
    </source>
</evidence>
<feature type="binding site" evidence="9">
    <location>
        <position position="66"/>
    </location>
    <ligand>
        <name>[4Fe-4S] cluster</name>
        <dbReference type="ChEBI" id="CHEBI:49883"/>
        <label>2</label>
        <note>4Fe-4S-S-AdoMet</note>
    </ligand>
</feature>
<dbReference type="InterPro" id="IPR003698">
    <property type="entry name" value="Lipoyl_synth"/>
</dbReference>
<keyword evidence="1 9" id="KW-0004">4Fe-4S</keyword>
<evidence type="ECO:0000259" key="10">
    <source>
        <dbReference type="PROSITE" id="PS51918"/>
    </source>
</evidence>
<dbReference type="CDD" id="cd01335">
    <property type="entry name" value="Radical_SAM"/>
    <property type="match status" value="1"/>
</dbReference>